<feature type="region of interest" description="Disordered" evidence="1">
    <location>
        <begin position="332"/>
        <end position="472"/>
    </location>
</feature>
<proteinExistence type="predicted"/>
<comment type="caution">
    <text evidence="3">The sequence shown here is derived from an EMBL/GenBank/DDBJ whole genome shotgun (WGS) entry which is preliminary data.</text>
</comment>
<evidence type="ECO:0000313" key="3">
    <source>
        <dbReference type="EMBL" id="KYK65698.1"/>
    </source>
</evidence>
<evidence type="ECO:0000313" key="4">
    <source>
        <dbReference type="Proteomes" id="UP000075225"/>
    </source>
</evidence>
<feature type="compositionally biased region" description="Polar residues" evidence="1">
    <location>
        <begin position="182"/>
        <end position="196"/>
    </location>
</feature>
<feature type="compositionally biased region" description="Polar residues" evidence="1">
    <location>
        <begin position="228"/>
        <end position="237"/>
    </location>
</feature>
<feature type="chain" id="PRO_5007581348" evidence="2">
    <location>
        <begin position="23"/>
        <end position="604"/>
    </location>
</feature>
<dbReference type="OrthoDB" id="10375436at2759"/>
<feature type="compositionally biased region" description="Polar residues" evidence="1">
    <location>
        <begin position="552"/>
        <end position="581"/>
    </location>
</feature>
<protein>
    <submittedName>
        <fullName evidence="3">Rhoptry protein ROP10</fullName>
    </submittedName>
</protein>
<feature type="region of interest" description="Disordered" evidence="1">
    <location>
        <begin position="93"/>
        <end position="318"/>
    </location>
</feature>
<sequence length="604" mass="62500">MGRPRWPLPSMFFLSLLCVSEKRFSVSGLHLRFRESPQWDSLLPLQDRRAVQPSSRWDSSLTLEAHAPQRIGTSDAGDDDLFLDATQQVYRGDPVLDTSSLPPAALPVRPVSSKTEDGFSGSREEESDGGAPTGSDQGEVWRSSSLVDVSSPGDRGGEEQESSALAKGEADTKDEAEKSEDQSQSSTADPNTPTAQGTDASESGEDSGSDTMGDSEVTDIPVGPLNSGPETASSGETGQRIRAESGAQPSAEASQDSAAASETIPAADATSPTDLPGTLAGATVADDSRQEATTDGLEKSPGEPKEVDVFNPPLATKSDVAPLSVSTIRAQAAPDTEANIGAEVATGNEGAPEVEEATEDVAGTGADMSTGTDAATEDVAGTGADMSIGTDAATEDVAGTGADMSTGAEAATDDVAAPGADMIPGAEPGTENEASTGAEGATETDEQVPLKTEAQGSAGSSPTQGHASHSVEETGRFSVIPFEFGSSPRLRRWTTQFLIRGKDLFNLMQKSNIAKQAEKGAKNLRSSMEILHNTTSFFNAFRAQQRSKEAQSKNVQLSVTSVPTDQPEEQNATTQEGSTASPEEAAREAAEAIGTPVSTEDAPN</sequence>
<reference evidence="4" key="1">
    <citation type="submission" date="2016-03" db="EMBL/GenBank/DDBJ databases">
        <authorList>
            <person name="Sibley D."/>
            <person name="Venepally P."/>
            <person name="Karamycheva S."/>
            <person name="Hadjithomas M."/>
            <person name="Khan A."/>
            <person name="Brunk B."/>
            <person name="Roos D."/>
            <person name="Caler E."/>
            <person name="Lorenzi H."/>
        </authorList>
    </citation>
    <scope>NUCLEOTIDE SEQUENCE [LARGE SCALE GENOMIC DNA]</scope>
    <source>
        <strain evidence="4">TgCatPRC2</strain>
    </source>
</reference>
<gene>
    <name evidence="3" type="ORF">TGPRC2_315490</name>
</gene>
<name>A0A151H8Q9_TOXGO</name>
<feature type="compositionally biased region" description="Low complexity" evidence="1">
    <location>
        <begin position="247"/>
        <end position="262"/>
    </location>
</feature>
<feature type="compositionally biased region" description="Polar residues" evidence="1">
    <location>
        <begin position="454"/>
        <end position="467"/>
    </location>
</feature>
<accession>A0A151H8Q9</accession>
<dbReference type="Proteomes" id="UP000075225">
    <property type="component" value="Unassembled WGS sequence"/>
</dbReference>
<evidence type="ECO:0000256" key="1">
    <source>
        <dbReference type="SAM" id="MobiDB-lite"/>
    </source>
</evidence>
<feature type="region of interest" description="Disordered" evidence="1">
    <location>
        <begin position="549"/>
        <end position="604"/>
    </location>
</feature>
<feature type="signal peptide" evidence="2">
    <location>
        <begin position="1"/>
        <end position="22"/>
    </location>
</feature>
<feature type="compositionally biased region" description="Basic and acidic residues" evidence="1">
    <location>
        <begin position="168"/>
        <end position="181"/>
    </location>
</feature>
<organism evidence="3 4">
    <name type="scientific">Toxoplasma gondii TgCatPRC2</name>
    <dbReference type="NCBI Taxonomy" id="1130821"/>
    <lineage>
        <taxon>Eukaryota</taxon>
        <taxon>Sar</taxon>
        <taxon>Alveolata</taxon>
        <taxon>Apicomplexa</taxon>
        <taxon>Conoidasida</taxon>
        <taxon>Coccidia</taxon>
        <taxon>Eucoccidiorida</taxon>
        <taxon>Eimeriorina</taxon>
        <taxon>Sarcocystidae</taxon>
        <taxon>Toxoplasma</taxon>
    </lineage>
</organism>
<dbReference type="EMBL" id="AHZP02001899">
    <property type="protein sequence ID" value="KYK65698.1"/>
    <property type="molecule type" value="Genomic_DNA"/>
</dbReference>
<dbReference type="AlphaFoldDB" id="A0A151H8Q9"/>
<evidence type="ECO:0000256" key="2">
    <source>
        <dbReference type="SAM" id="SignalP"/>
    </source>
</evidence>
<dbReference type="VEuPathDB" id="ToxoDB:TGPRC2_315490"/>
<keyword evidence="2" id="KW-0732">Signal</keyword>
<feature type="compositionally biased region" description="Basic and acidic residues" evidence="1">
    <location>
        <begin position="286"/>
        <end position="308"/>
    </location>
</feature>